<dbReference type="AlphaFoldDB" id="A0A2H0V025"/>
<comment type="caution">
    <text evidence="2">The sequence shown here is derived from an EMBL/GenBank/DDBJ whole genome shotgun (WGS) entry which is preliminary data.</text>
</comment>
<evidence type="ECO:0000259" key="1">
    <source>
        <dbReference type="Pfam" id="PF13276"/>
    </source>
</evidence>
<organism evidence="2 3">
    <name type="scientific">bacterium (Candidatus Gribaldobacteria) CG10_big_fil_rev_8_21_14_0_10_41_12</name>
    <dbReference type="NCBI Taxonomy" id="2014277"/>
    <lineage>
        <taxon>Bacteria</taxon>
        <taxon>Candidatus Gribaldobacteria</taxon>
    </lineage>
</organism>
<gene>
    <name evidence="2" type="ORF">COU03_00465</name>
</gene>
<accession>A0A2H0V025</accession>
<feature type="domain" description="HTH-like" evidence="1">
    <location>
        <begin position="25"/>
        <end position="77"/>
    </location>
</feature>
<dbReference type="InterPro" id="IPR025948">
    <property type="entry name" value="HTH-like_dom"/>
</dbReference>
<protein>
    <recommendedName>
        <fullName evidence="1">HTH-like domain-containing protein</fullName>
    </recommendedName>
</protein>
<sequence>MLLGLNRNPAYYQLTKSKAQEKEAQDLEIKEQIEQIQLEFSYYGYRNITHAMKRIGQPHNHKKILRIMRKHGLKSQIIKLFKS</sequence>
<dbReference type="Proteomes" id="UP000228906">
    <property type="component" value="Unassembled WGS sequence"/>
</dbReference>
<dbReference type="Pfam" id="PF13276">
    <property type="entry name" value="HTH_21"/>
    <property type="match status" value="1"/>
</dbReference>
<evidence type="ECO:0000313" key="3">
    <source>
        <dbReference type="Proteomes" id="UP000228906"/>
    </source>
</evidence>
<evidence type="ECO:0000313" key="2">
    <source>
        <dbReference type="EMBL" id="PIR91789.1"/>
    </source>
</evidence>
<dbReference type="EMBL" id="PFAV01000007">
    <property type="protein sequence ID" value="PIR91789.1"/>
    <property type="molecule type" value="Genomic_DNA"/>
</dbReference>
<reference evidence="3" key="1">
    <citation type="submission" date="2017-09" db="EMBL/GenBank/DDBJ databases">
        <title>Depth-based differentiation of microbial function through sediment-hosted aquifers and enrichment of novel symbionts in the deep terrestrial subsurface.</title>
        <authorList>
            <person name="Probst A.J."/>
            <person name="Ladd B."/>
            <person name="Jarett J.K."/>
            <person name="Geller-Mcgrath D.E."/>
            <person name="Sieber C.M.K."/>
            <person name="Emerson J.B."/>
            <person name="Anantharaman K."/>
            <person name="Thomas B.C."/>
            <person name="Malmstrom R."/>
            <person name="Stieglmeier M."/>
            <person name="Klingl A."/>
            <person name="Woyke T."/>
            <person name="Ryan C.M."/>
            <person name="Banfield J.F."/>
        </authorList>
    </citation>
    <scope>NUCLEOTIDE SEQUENCE [LARGE SCALE GENOMIC DNA]</scope>
</reference>
<name>A0A2H0V025_9BACT</name>
<proteinExistence type="predicted"/>